<keyword evidence="2" id="KW-1185">Reference proteome</keyword>
<comment type="caution">
    <text evidence="1">The sequence shown here is derived from an EMBL/GenBank/DDBJ whole genome shotgun (WGS) entry which is preliminary data.</text>
</comment>
<dbReference type="Proteomes" id="UP000683360">
    <property type="component" value="Unassembled WGS sequence"/>
</dbReference>
<name>A0A8S3UUN5_MYTED</name>
<accession>A0A8S3UUN5</accession>
<evidence type="ECO:0000313" key="1">
    <source>
        <dbReference type="EMBL" id="CAG2247519.1"/>
    </source>
</evidence>
<proteinExistence type="predicted"/>
<protein>
    <submittedName>
        <fullName evidence="1">Uncharacterized protein</fullName>
    </submittedName>
</protein>
<evidence type="ECO:0000313" key="2">
    <source>
        <dbReference type="Proteomes" id="UP000683360"/>
    </source>
</evidence>
<dbReference type="EMBL" id="CAJPWZ010002906">
    <property type="protein sequence ID" value="CAG2247519.1"/>
    <property type="molecule type" value="Genomic_DNA"/>
</dbReference>
<gene>
    <name evidence="1" type="ORF">MEDL_59413</name>
</gene>
<dbReference type="OrthoDB" id="10438651at2759"/>
<organism evidence="1 2">
    <name type="scientific">Mytilus edulis</name>
    <name type="common">Blue mussel</name>
    <dbReference type="NCBI Taxonomy" id="6550"/>
    <lineage>
        <taxon>Eukaryota</taxon>
        <taxon>Metazoa</taxon>
        <taxon>Spiralia</taxon>
        <taxon>Lophotrochozoa</taxon>
        <taxon>Mollusca</taxon>
        <taxon>Bivalvia</taxon>
        <taxon>Autobranchia</taxon>
        <taxon>Pteriomorphia</taxon>
        <taxon>Mytilida</taxon>
        <taxon>Mytiloidea</taxon>
        <taxon>Mytilidae</taxon>
        <taxon>Mytilinae</taxon>
        <taxon>Mytilus</taxon>
    </lineage>
</organism>
<reference evidence="1" key="1">
    <citation type="submission" date="2021-03" db="EMBL/GenBank/DDBJ databases">
        <authorList>
            <person name="Bekaert M."/>
        </authorList>
    </citation>
    <scope>NUCLEOTIDE SEQUENCE</scope>
</reference>
<dbReference type="AlphaFoldDB" id="A0A8S3UUN5"/>
<sequence>MGLVHEGVIFVRSIEQISDKPEVEQMQVDRYPLSEIHRLSKSPIKVEVLLKLVTNYPNQVDKQILSDGFLYGFKVGYEGPRLPTNCHNLISAYQNKKELEIKLLKELESDRIAGPFSCRPFKNLRLSPIGLVPKKPSGWRLIHHLSYPFGKV</sequence>